<protein>
    <submittedName>
        <fullName evidence="2">Uncharacterized protein</fullName>
    </submittedName>
</protein>
<accession>A0A2J6R898</accession>
<sequence>MYDTFDAARAYRLKSELDVLTKVLVEHTRTMKNSMDRVQAIKLVPSIEITRQYSNEKPGSTFHTSFRRSWLMEHLATIENIATCEAANDKGSSFAAGNENSQVPATTSNFLQRPQPQPQNHISSVEFSKIKPPLPHLKPYGTKFRRIVNCDGCGCGELNCDSCWCQCDDENFNGPNPANQLETDDSVDKEEEEDDDEEKEESDDDNAWYGRSSVSRQVVERGTSSNVLLKGYTRSKI</sequence>
<gene>
    <name evidence="2" type="ORF">L207DRAFT_534031</name>
</gene>
<evidence type="ECO:0000313" key="2">
    <source>
        <dbReference type="EMBL" id="PMD34736.1"/>
    </source>
</evidence>
<feature type="region of interest" description="Disordered" evidence="1">
    <location>
        <begin position="92"/>
        <end position="127"/>
    </location>
</feature>
<dbReference type="Proteomes" id="UP000235786">
    <property type="component" value="Unassembled WGS sequence"/>
</dbReference>
<feature type="region of interest" description="Disordered" evidence="1">
    <location>
        <begin position="175"/>
        <end position="220"/>
    </location>
</feature>
<dbReference type="EMBL" id="KZ613953">
    <property type="protein sequence ID" value="PMD34736.1"/>
    <property type="molecule type" value="Genomic_DNA"/>
</dbReference>
<reference evidence="2 3" key="1">
    <citation type="submission" date="2016-04" db="EMBL/GenBank/DDBJ databases">
        <title>A degradative enzymes factory behind the ericoid mycorrhizal symbiosis.</title>
        <authorList>
            <consortium name="DOE Joint Genome Institute"/>
            <person name="Martino E."/>
            <person name="Morin E."/>
            <person name="Grelet G."/>
            <person name="Kuo A."/>
            <person name="Kohler A."/>
            <person name="Daghino S."/>
            <person name="Barry K."/>
            <person name="Choi C."/>
            <person name="Cichocki N."/>
            <person name="Clum A."/>
            <person name="Copeland A."/>
            <person name="Hainaut M."/>
            <person name="Haridas S."/>
            <person name="Labutti K."/>
            <person name="Lindquist E."/>
            <person name="Lipzen A."/>
            <person name="Khouja H.-R."/>
            <person name="Murat C."/>
            <person name="Ohm R."/>
            <person name="Olson A."/>
            <person name="Spatafora J."/>
            <person name="Veneault-Fourrey C."/>
            <person name="Henrissat B."/>
            <person name="Grigoriev I."/>
            <person name="Martin F."/>
            <person name="Perotto S."/>
        </authorList>
    </citation>
    <scope>NUCLEOTIDE SEQUENCE [LARGE SCALE GENOMIC DNA]</scope>
    <source>
        <strain evidence="2 3">F</strain>
    </source>
</reference>
<dbReference type="OrthoDB" id="10553138at2759"/>
<name>A0A2J6R898_HYAVF</name>
<evidence type="ECO:0000256" key="1">
    <source>
        <dbReference type="SAM" id="MobiDB-lite"/>
    </source>
</evidence>
<feature type="compositionally biased region" description="Polar residues" evidence="1">
    <location>
        <begin position="98"/>
        <end position="126"/>
    </location>
</feature>
<proteinExistence type="predicted"/>
<feature type="compositionally biased region" description="Acidic residues" evidence="1">
    <location>
        <begin position="182"/>
        <end position="206"/>
    </location>
</feature>
<keyword evidence="3" id="KW-1185">Reference proteome</keyword>
<evidence type="ECO:0000313" key="3">
    <source>
        <dbReference type="Proteomes" id="UP000235786"/>
    </source>
</evidence>
<organism evidence="2 3">
    <name type="scientific">Hyaloscypha variabilis (strain UAMH 11265 / GT02V1 / F)</name>
    <name type="common">Meliniomyces variabilis</name>
    <dbReference type="NCBI Taxonomy" id="1149755"/>
    <lineage>
        <taxon>Eukaryota</taxon>
        <taxon>Fungi</taxon>
        <taxon>Dikarya</taxon>
        <taxon>Ascomycota</taxon>
        <taxon>Pezizomycotina</taxon>
        <taxon>Leotiomycetes</taxon>
        <taxon>Helotiales</taxon>
        <taxon>Hyaloscyphaceae</taxon>
        <taxon>Hyaloscypha</taxon>
        <taxon>Hyaloscypha variabilis</taxon>
    </lineage>
</organism>
<dbReference type="AlphaFoldDB" id="A0A2J6R898"/>